<keyword evidence="2" id="KW-0560">Oxidoreductase</keyword>
<dbReference type="InterPro" id="IPR009014">
    <property type="entry name" value="Transketo_C/PFOR_II"/>
</dbReference>
<keyword evidence="3" id="KW-0786">Thiamine pyrophosphate</keyword>
<evidence type="ECO:0000256" key="2">
    <source>
        <dbReference type="ARBA" id="ARBA00023002"/>
    </source>
</evidence>
<organism evidence="5">
    <name type="scientific">freshwater metagenome</name>
    <dbReference type="NCBI Taxonomy" id="449393"/>
    <lineage>
        <taxon>unclassified sequences</taxon>
        <taxon>metagenomes</taxon>
        <taxon>ecological metagenomes</taxon>
    </lineage>
</organism>
<comment type="cofactor">
    <cofactor evidence="1">
        <name>thiamine diphosphate</name>
        <dbReference type="ChEBI" id="CHEBI:58937"/>
    </cofactor>
</comment>
<dbReference type="PANTHER" id="PTHR43257:SF2">
    <property type="entry name" value="PYRUVATE DEHYDROGENASE E1 COMPONENT SUBUNIT BETA"/>
    <property type="match status" value="1"/>
</dbReference>
<reference evidence="5" key="1">
    <citation type="submission" date="2020-05" db="EMBL/GenBank/DDBJ databases">
        <authorList>
            <person name="Chiriac C."/>
            <person name="Salcher M."/>
            <person name="Ghai R."/>
            <person name="Kavagutti S V."/>
        </authorList>
    </citation>
    <scope>NUCLEOTIDE SEQUENCE</scope>
</reference>
<dbReference type="SMART" id="SM00861">
    <property type="entry name" value="Transket_pyr"/>
    <property type="match status" value="1"/>
</dbReference>
<proteinExistence type="predicted"/>
<dbReference type="FunFam" id="3.40.50.970:FF:000001">
    <property type="entry name" value="Pyruvate dehydrogenase E1 beta subunit"/>
    <property type="match status" value="1"/>
</dbReference>
<evidence type="ECO:0000259" key="4">
    <source>
        <dbReference type="SMART" id="SM00861"/>
    </source>
</evidence>
<evidence type="ECO:0000256" key="3">
    <source>
        <dbReference type="ARBA" id="ARBA00023052"/>
    </source>
</evidence>
<dbReference type="SUPFAM" id="SSF52922">
    <property type="entry name" value="TK C-terminal domain-like"/>
    <property type="match status" value="1"/>
</dbReference>
<feature type="domain" description="Transketolase-like pyrimidine-binding" evidence="4">
    <location>
        <begin position="4"/>
        <end position="179"/>
    </location>
</feature>
<dbReference type="Gene3D" id="3.40.50.970">
    <property type="match status" value="1"/>
</dbReference>
<dbReference type="CDD" id="cd07036">
    <property type="entry name" value="TPP_PYR_E1-PDHc-beta_like"/>
    <property type="match status" value="1"/>
</dbReference>
<protein>
    <submittedName>
        <fullName evidence="5">Unannotated protein</fullName>
    </submittedName>
</protein>
<dbReference type="AlphaFoldDB" id="A0A6J5ZKJ4"/>
<dbReference type="SUPFAM" id="SSF52518">
    <property type="entry name" value="Thiamin diphosphate-binding fold (THDP-binding)"/>
    <property type="match status" value="1"/>
</dbReference>
<dbReference type="InterPro" id="IPR005475">
    <property type="entry name" value="Transketolase-like_Pyr-bd"/>
</dbReference>
<dbReference type="InterPro" id="IPR033248">
    <property type="entry name" value="Transketolase_C"/>
</dbReference>
<dbReference type="Gene3D" id="3.40.50.920">
    <property type="match status" value="1"/>
</dbReference>
<accession>A0A6J5ZKJ4</accession>
<sequence>MPAMRVRQAIATAIADEMRTDPTVIVFGEDIAAAEGPFKTTEGLLEEFGPIRVRDTPISEMAFTGAAVGAATMGLKPVIEIMFMEFLGVALDQLVTEGAKMRYLSNGKLSVPMVVRASVGGGLGFGGQHSQTLENWVAATPGLKVLSPSDAQSAYSLLRAAIQDPDPVMFLEPRITYAERGEVDTNLKMEIGKARVVKPGKDLTIVALGQMTNIAREAAAASSLDIEVIDLCTIVPWDKKTVFESVKKTGRLVVVEEQPESGGWGSEIVAAVSAQFFGELKSAPIRITCPNVPVPYNGGLEARFLPNATEVNYQIDQLMATGKAPQPWWIREGF</sequence>
<evidence type="ECO:0000313" key="5">
    <source>
        <dbReference type="EMBL" id="CAB4340173.1"/>
    </source>
</evidence>
<name>A0A6J5ZKJ4_9ZZZZ</name>
<evidence type="ECO:0000256" key="1">
    <source>
        <dbReference type="ARBA" id="ARBA00001964"/>
    </source>
</evidence>
<dbReference type="EMBL" id="CAESAF010000100">
    <property type="protein sequence ID" value="CAB4340173.1"/>
    <property type="molecule type" value="Genomic_DNA"/>
</dbReference>
<dbReference type="Pfam" id="PF02780">
    <property type="entry name" value="Transketolase_C"/>
    <property type="match status" value="1"/>
</dbReference>
<dbReference type="GO" id="GO:0016491">
    <property type="term" value="F:oxidoreductase activity"/>
    <property type="evidence" value="ECO:0007669"/>
    <property type="project" value="UniProtKB-KW"/>
</dbReference>
<dbReference type="Pfam" id="PF02779">
    <property type="entry name" value="Transket_pyr"/>
    <property type="match status" value="1"/>
</dbReference>
<dbReference type="PANTHER" id="PTHR43257">
    <property type="entry name" value="PYRUVATE DEHYDROGENASE E1 COMPONENT BETA SUBUNIT"/>
    <property type="match status" value="1"/>
</dbReference>
<gene>
    <name evidence="5" type="ORF">UFOPK3574_00856</name>
</gene>
<dbReference type="InterPro" id="IPR029061">
    <property type="entry name" value="THDP-binding"/>
</dbReference>